<sequence length="214" mass="23783">MSPTFGCLVSMFCEATEINETPVRRQNRFLKFRTLFLGPSHNAVSNLDQKNKPKVKSRGKYVTQEVSRKELLKVLGQSVWPKDNKRVKLSVLLTAGCLFASKGLNMLVPFTFKFIVDALNDANLTKTGETLLSLECPKDWVLAAVIGYAAMRIGTSVFQESRNAIFSFVAQSSMQKVAGDVFSSLHRSDKAFIHDNSPAGLCDDISRGTKYVCF</sequence>
<dbReference type="GO" id="GO:0016020">
    <property type="term" value="C:membrane"/>
    <property type="evidence" value="ECO:0007669"/>
    <property type="project" value="InterPro"/>
</dbReference>
<dbReference type="Gene3D" id="1.20.1560.10">
    <property type="entry name" value="ABC transporter type 1, transmembrane domain"/>
    <property type="match status" value="1"/>
</dbReference>
<dbReference type="InterPro" id="IPR036640">
    <property type="entry name" value="ABC1_TM_sf"/>
</dbReference>
<comment type="caution">
    <text evidence="4">The sequence shown here is derived from an EMBL/GenBank/DDBJ whole genome shotgun (WGS) entry which is preliminary data.</text>
</comment>
<accession>A0AA88YGJ4</accession>
<evidence type="ECO:0000313" key="4">
    <source>
        <dbReference type="EMBL" id="KAK3096454.1"/>
    </source>
</evidence>
<evidence type="ECO:0000256" key="2">
    <source>
        <dbReference type="ARBA" id="ARBA00022989"/>
    </source>
</evidence>
<name>A0AA88YGJ4_PINIB</name>
<dbReference type="Proteomes" id="UP001186944">
    <property type="component" value="Unassembled WGS sequence"/>
</dbReference>
<evidence type="ECO:0000313" key="5">
    <source>
        <dbReference type="Proteomes" id="UP001186944"/>
    </source>
</evidence>
<proteinExistence type="predicted"/>
<keyword evidence="2" id="KW-1133">Transmembrane helix</keyword>
<keyword evidence="3" id="KW-0472">Membrane</keyword>
<dbReference type="SUPFAM" id="SSF90123">
    <property type="entry name" value="ABC transporter transmembrane region"/>
    <property type="match status" value="1"/>
</dbReference>
<evidence type="ECO:0000256" key="3">
    <source>
        <dbReference type="ARBA" id="ARBA00023136"/>
    </source>
</evidence>
<dbReference type="EMBL" id="VSWD01000007">
    <property type="protein sequence ID" value="KAK3096454.1"/>
    <property type="molecule type" value="Genomic_DNA"/>
</dbReference>
<gene>
    <name evidence="4" type="ORF">FSP39_000324</name>
</gene>
<reference evidence="4" key="1">
    <citation type="submission" date="2019-08" db="EMBL/GenBank/DDBJ databases">
        <title>The improved chromosome-level genome for the pearl oyster Pinctada fucata martensii using PacBio sequencing and Hi-C.</title>
        <authorList>
            <person name="Zheng Z."/>
        </authorList>
    </citation>
    <scope>NUCLEOTIDE SEQUENCE</scope>
    <source>
        <strain evidence="4">ZZ-2019</strain>
        <tissue evidence="4">Adductor muscle</tissue>
    </source>
</reference>
<organism evidence="4 5">
    <name type="scientific">Pinctada imbricata</name>
    <name type="common">Atlantic pearl-oyster</name>
    <name type="synonym">Pinctada martensii</name>
    <dbReference type="NCBI Taxonomy" id="66713"/>
    <lineage>
        <taxon>Eukaryota</taxon>
        <taxon>Metazoa</taxon>
        <taxon>Spiralia</taxon>
        <taxon>Lophotrochozoa</taxon>
        <taxon>Mollusca</taxon>
        <taxon>Bivalvia</taxon>
        <taxon>Autobranchia</taxon>
        <taxon>Pteriomorphia</taxon>
        <taxon>Pterioida</taxon>
        <taxon>Pterioidea</taxon>
        <taxon>Pteriidae</taxon>
        <taxon>Pinctada</taxon>
    </lineage>
</organism>
<protein>
    <recommendedName>
        <fullName evidence="6">ABC transmembrane type-1 domain-containing protein</fullName>
    </recommendedName>
</protein>
<keyword evidence="1" id="KW-0812">Transmembrane</keyword>
<evidence type="ECO:0000256" key="1">
    <source>
        <dbReference type="ARBA" id="ARBA00022692"/>
    </source>
</evidence>
<dbReference type="AlphaFoldDB" id="A0AA88YGJ4"/>
<dbReference type="GO" id="GO:0005524">
    <property type="term" value="F:ATP binding"/>
    <property type="evidence" value="ECO:0007669"/>
    <property type="project" value="InterPro"/>
</dbReference>
<keyword evidence="5" id="KW-1185">Reference proteome</keyword>
<evidence type="ECO:0008006" key="6">
    <source>
        <dbReference type="Google" id="ProtNLM"/>
    </source>
</evidence>